<feature type="binding site" evidence="4">
    <location>
        <position position="58"/>
    </location>
    <ligand>
        <name>substrate</name>
    </ligand>
</feature>
<sequence>MITLYITRHGETEWNREKRMQGWLDSNLTENGIKNAISLGERLKEIELTAIFSSTSGRTKATASLIRGERDIPVIYDENLREIKLGRWEGKTHSSIKEMYQTEYESFWNAPHQYATVGGETFEETRARAVQVLNRIKREYKSGNILLVTHSVVIKCLYTFFKSSPIETLWDPPYIHDTSLTIVEMNENGFKLELEGDIAHLETAILFSREGGSFREIGVREMNRIDPYRAAELFTLNHFPNCHAALLAGSVVRGEGTETSDLDIVIVDSNLQSAYRESFIEFGWKIEVFVHNLSSYKDFFKSDCERARPSLPKMVSEGIVLKDSGIMEAIKQEAKDLLVKGPEEWSAETIRIKRYFITDALDDFIGCSVRAEEIFIANTLAELVSEFVLRTNRRWIGSSKWLIRSLRNYDEKFADLFVDTFDIFYKTGDKNRIIVMVDDVLQPFGGRLFQGFSLGK</sequence>
<dbReference type="SUPFAM" id="SSF53254">
    <property type="entry name" value="Phosphoglycerate mutase-like"/>
    <property type="match status" value="1"/>
</dbReference>
<feature type="active site" description="Proton donor/acceptor" evidence="3">
    <location>
        <position position="82"/>
    </location>
</feature>
<dbReference type="InterPro" id="IPR013078">
    <property type="entry name" value="His_Pase_superF_clade-1"/>
</dbReference>
<dbReference type="Pfam" id="PF00300">
    <property type="entry name" value="His_Phos_1"/>
    <property type="match status" value="1"/>
</dbReference>
<dbReference type="PANTHER" id="PTHR48100:SF1">
    <property type="entry name" value="HISTIDINE PHOSPHATASE FAMILY PROTEIN-RELATED"/>
    <property type="match status" value="1"/>
</dbReference>
<dbReference type="CDD" id="cd07067">
    <property type="entry name" value="HP_PGM_like"/>
    <property type="match status" value="1"/>
</dbReference>
<dbReference type="SMART" id="SM00855">
    <property type="entry name" value="PGAM"/>
    <property type="match status" value="1"/>
</dbReference>
<dbReference type="GO" id="GO:0005737">
    <property type="term" value="C:cytoplasm"/>
    <property type="evidence" value="ECO:0007669"/>
    <property type="project" value="TreeGrafter"/>
</dbReference>
<evidence type="ECO:0000256" key="3">
    <source>
        <dbReference type="PIRSR" id="PIRSR613078-1"/>
    </source>
</evidence>
<dbReference type="InterPro" id="IPR001345">
    <property type="entry name" value="PG/BPGM_mutase_AS"/>
</dbReference>
<dbReference type="AlphaFoldDB" id="A0A852TJ26"/>
<dbReference type="InterPro" id="IPR050275">
    <property type="entry name" value="PGM_Phosphatase"/>
</dbReference>
<evidence type="ECO:0000256" key="4">
    <source>
        <dbReference type="PIRSR" id="PIRSR613078-2"/>
    </source>
</evidence>
<proteinExistence type="predicted"/>
<organism evidence="5 6">
    <name type="scientific">Neobacillus niacini</name>
    <dbReference type="NCBI Taxonomy" id="86668"/>
    <lineage>
        <taxon>Bacteria</taxon>
        <taxon>Bacillati</taxon>
        <taxon>Bacillota</taxon>
        <taxon>Bacilli</taxon>
        <taxon>Bacillales</taxon>
        <taxon>Bacillaceae</taxon>
        <taxon>Neobacillus</taxon>
    </lineage>
</organism>
<dbReference type="PANTHER" id="PTHR48100">
    <property type="entry name" value="BROAD-SPECIFICITY PHOSPHATASE YOR283W-RELATED"/>
    <property type="match status" value="1"/>
</dbReference>
<dbReference type="CDD" id="cd05403">
    <property type="entry name" value="NT_KNTase_like"/>
    <property type="match status" value="1"/>
</dbReference>
<evidence type="ECO:0000313" key="5">
    <source>
        <dbReference type="EMBL" id="NYE08165.1"/>
    </source>
</evidence>
<keyword evidence="1" id="KW-0324">Glycolysis</keyword>
<dbReference type="EMBL" id="JACCBX010000012">
    <property type="protein sequence ID" value="NYE08165.1"/>
    <property type="molecule type" value="Genomic_DNA"/>
</dbReference>
<gene>
    <name evidence="5" type="ORF">F4694_005008</name>
</gene>
<accession>A0A852TJ26</accession>
<dbReference type="SUPFAM" id="SSF81301">
    <property type="entry name" value="Nucleotidyltransferase"/>
    <property type="match status" value="1"/>
</dbReference>
<dbReference type="Gene3D" id="3.40.50.1240">
    <property type="entry name" value="Phosphoglycerate mutase-like"/>
    <property type="match status" value="1"/>
</dbReference>
<keyword evidence="2" id="KW-0413">Isomerase</keyword>
<reference evidence="6" key="2">
    <citation type="submission" date="2020-08" db="EMBL/GenBank/DDBJ databases">
        <title>The Agave Microbiome: Exploring the role of microbial communities in plant adaptations to desert environments.</title>
        <authorList>
            <person name="Partida-Martinez L.P."/>
        </authorList>
    </citation>
    <scope>NUCLEOTIDE SEQUENCE [LARGE SCALE GENOMIC DNA]</scope>
    <source>
        <strain evidence="6">AT2.8</strain>
    </source>
</reference>
<evidence type="ECO:0000256" key="2">
    <source>
        <dbReference type="ARBA" id="ARBA00023235"/>
    </source>
</evidence>
<dbReference type="InterPro" id="IPR043519">
    <property type="entry name" value="NT_sf"/>
</dbReference>
<protein>
    <submittedName>
        <fullName evidence="5">Broad specificity phosphatase PhoE</fullName>
    </submittedName>
</protein>
<evidence type="ECO:0000313" key="6">
    <source>
        <dbReference type="Proteomes" id="UP000548423"/>
    </source>
</evidence>
<name>A0A852TJ26_9BACI</name>
<dbReference type="Gene3D" id="3.30.460.10">
    <property type="entry name" value="Beta Polymerase, domain 2"/>
    <property type="match status" value="1"/>
</dbReference>
<feature type="binding site" evidence="4">
    <location>
        <begin position="8"/>
        <end position="15"/>
    </location>
    <ligand>
        <name>substrate</name>
    </ligand>
</feature>
<reference evidence="6" key="1">
    <citation type="submission" date="2020-07" db="EMBL/GenBank/DDBJ databases">
        <authorList>
            <person name="Partida-Martinez L."/>
            <person name="Huntemann M."/>
            <person name="Clum A."/>
            <person name="Wang J."/>
            <person name="Palaniappan K."/>
            <person name="Ritter S."/>
            <person name="Chen I.-M."/>
            <person name="Stamatis D."/>
            <person name="Reddy T."/>
            <person name="O'Malley R."/>
            <person name="Daum C."/>
            <person name="Shapiro N."/>
            <person name="Ivanova N."/>
            <person name="Kyrpides N."/>
            <person name="Woyke T."/>
        </authorList>
    </citation>
    <scope>NUCLEOTIDE SEQUENCE [LARGE SCALE GENOMIC DNA]</scope>
    <source>
        <strain evidence="6">AT2.8</strain>
    </source>
</reference>
<feature type="active site" description="Tele-phosphohistidine intermediate" evidence="3">
    <location>
        <position position="9"/>
    </location>
</feature>
<dbReference type="GO" id="GO:0016791">
    <property type="term" value="F:phosphatase activity"/>
    <property type="evidence" value="ECO:0007669"/>
    <property type="project" value="TreeGrafter"/>
</dbReference>
<dbReference type="InterPro" id="IPR029033">
    <property type="entry name" value="His_PPase_superfam"/>
</dbReference>
<evidence type="ECO:0000256" key="1">
    <source>
        <dbReference type="ARBA" id="ARBA00023152"/>
    </source>
</evidence>
<dbReference type="Proteomes" id="UP000548423">
    <property type="component" value="Unassembled WGS sequence"/>
</dbReference>
<dbReference type="PROSITE" id="PS00175">
    <property type="entry name" value="PG_MUTASE"/>
    <property type="match status" value="1"/>
</dbReference>
<comment type="caution">
    <text evidence="5">The sequence shown here is derived from an EMBL/GenBank/DDBJ whole genome shotgun (WGS) entry which is preliminary data.</text>
</comment>